<evidence type="ECO:0000259" key="2">
    <source>
        <dbReference type="Pfam" id="PF04043"/>
    </source>
</evidence>
<comment type="caution">
    <text evidence="3">The sequence shown here is derived from an EMBL/GenBank/DDBJ whole genome shotgun (WGS) entry which is preliminary data.</text>
</comment>
<dbReference type="Proteomes" id="UP000289738">
    <property type="component" value="Chromosome A05"/>
</dbReference>
<sequence length="173" mass="18430">MNASKSLLLTLSLILLSHAATSSINLYESVCKDAGEDSQKCLAFLKDDPKILAARSYKKLAKVILEMGLKKGVEGQNFLKELAKSNPNSKAIAQCANELYDGVVGSFKSSLGELEQDALTASYDAKVASDGPTTCDRALAAENINNPSIANLNKDVLFLSSLSFFAVSKLPVP</sequence>
<dbReference type="Gramene" id="arahy.Tifrunner.gnm2.ann2.Ah05g461500.1">
    <property type="protein sequence ID" value="arahy.Tifrunner.gnm2.ann2.Ah05g461500.1-CDS-1"/>
    <property type="gene ID" value="arahy.Tifrunner.gnm2.ann2.Ah05g461500"/>
</dbReference>
<protein>
    <recommendedName>
        <fullName evidence="2">Pectinesterase inhibitor domain-containing protein</fullName>
    </recommendedName>
</protein>
<dbReference type="PANTHER" id="PTHR31890">
    <property type="entry name" value="PLANT INVERTASE/PECTIN METHYLESTERASE INHIBITOR SUPERFAMILY PROTEIN"/>
    <property type="match status" value="1"/>
</dbReference>
<dbReference type="SUPFAM" id="SSF101148">
    <property type="entry name" value="Plant invertase/pectin methylesterase inhibitor"/>
    <property type="match status" value="1"/>
</dbReference>
<keyword evidence="1" id="KW-0732">Signal</keyword>
<dbReference type="GO" id="GO:0004857">
    <property type="term" value="F:enzyme inhibitor activity"/>
    <property type="evidence" value="ECO:0007669"/>
    <property type="project" value="InterPro"/>
</dbReference>
<dbReference type="InterPro" id="IPR035513">
    <property type="entry name" value="Invertase/methylesterase_inhib"/>
</dbReference>
<dbReference type="Gene3D" id="1.20.140.40">
    <property type="entry name" value="Invertase/pectin methylesterase inhibitor family protein"/>
    <property type="match status" value="1"/>
</dbReference>
<gene>
    <name evidence="3" type="ORF">Ahy_A05g021812</name>
</gene>
<feature type="domain" description="Pectinesterase inhibitor" evidence="2">
    <location>
        <begin position="27"/>
        <end position="148"/>
    </location>
</feature>
<keyword evidence="4" id="KW-1185">Reference proteome</keyword>
<organism evidence="3 4">
    <name type="scientific">Arachis hypogaea</name>
    <name type="common">Peanut</name>
    <dbReference type="NCBI Taxonomy" id="3818"/>
    <lineage>
        <taxon>Eukaryota</taxon>
        <taxon>Viridiplantae</taxon>
        <taxon>Streptophyta</taxon>
        <taxon>Embryophyta</taxon>
        <taxon>Tracheophyta</taxon>
        <taxon>Spermatophyta</taxon>
        <taxon>Magnoliopsida</taxon>
        <taxon>eudicotyledons</taxon>
        <taxon>Gunneridae</taxon>
        <taxon>Pentapetalae</taxon>
        <taxon>rosids</taxon>
        <taxon>fabids</taxon>
        <taxon>Fabales</taxon>
        <taxon>Fabaceae</taxon>
        <taxon>Papilionoideae</taxon>
        <taxon>50 kb inversion clade</taxon>
        <taxon>dalbergioids sensu lato</taxon>
        <taxon>Dalbergieae</taxon>
        <taxon>Pterocarpus clade</taxon>
        <taxon>Arachis</taxon>
    </lineage>
</organism>
<feature type="signal peptide" evidence="1">
    <location>
        <begin position="1"/>
        <end position="19"/>
    </location>
</feature>
<dbReference type="Pfam" id="PF04043">
    <property type="entry name" value="PMEI"/>
    <property type="match status" value="1"/>
</dbReference>
<evidence type="ECO:0000313" key="4">
    <source>
        <dbReference type="Proteomes" id="UP000289738"/>
    </source>
</evidence>
<proteinExistence type="predicted"/>
<name>A0A445CYL3_ARAHY</name>
<dbReference type="AlphaFoldDB" id="A0A445CYL3"/>
<evidence type="ECO:0000313" key="3">
    <source>
        <dbReference type="EMBL" id="RYR55995.1"/>
    </source>
</evidence>
<dbReference type="STRING" id="3818.A0A445CYL3"/>
<dbReference type="OrthoDB" id="1094634at2759"/>
<dbReference type="SMR" id="A0A445CYL3"/>
<accession>A0A445CYL3</accession>
<reference evidence="3 4" key="1">
    <citation type="submission" date="2019-01" db="EMBL/GenBank/DDBJ databases">
        <title>Sequencing of cultivated peanut Arachis hypogaea provides insights into genome evolution and oil improvement.</title>
        <authorList>
            <person name="Chen X."/>
        </authorList>
    </citation>
    <scope>NUCLEOTIDE SEQUENCE [LARGE SCALE GENOMIC DNA]</scope>
    <source>
        <strain evidence="4">cv. Fuhuasheng</strain>
        <tissue evidence="3">Leaves</tissue>
    </source>
</reference>
<dbReference type="InterPro" id="IPR006501">
    <property type="entry name" value="Pectinesterase_inhib_dom"/>
</dbReference>
<feature type="chain" id="PRO_5019246566" description="Pectinesterase inhibitor domain-containing protein" evidence="1">
    <location>
        <begin position="20"/>
        <end position="173"/>
    </location>
</feature>
<evidence type="ECO:0000256" key="1">
    <source>
        <dbReference type="SAM" id="SignalP"/>
    </source>
</evidence>
<dbReference type="PANTHER" id="PTHR31890:SF9">
    <property type="entry name" value="PLANT INVERTASE_PECTIN METHYLESTERASE INHIBITOR SUPERFAMILY PROTEIN"/>
    <property type="match status" value="1"/>
</dbReference>
<dbReference type="EMBL" id="SDMP01000005">
    <property type="protein sequence ID" value="RYR55995.1"/>
    <property type="molecule type" value="Genomic_DNA"/>
</dbReference>